<dbReference type="AlphaFoldDB" id="A0A9X3WAM6"/>
<organism evidence="2 3">
    <name type="scientific">Lactobacillus amylovorus</name>
    <dbReference type="NCBI Taxonomy" id="1604"/>
    <lineage>
        <taxon>Bacteria</taxon>
        <taxon>Bacillati</taxon>
        <taxon>Bacillota</taxon>
        <taxon>Bacilli</taxon>
        <taxon>Lactobacillales</taxon>
        <taxon>Lactobacillaceae</taxon>
        <taxon>Lactobacillus</taxon>
    </lineage>
</organism>
<reference evidence="2" key="1">
    <citation type="journal article" date="2022" name="Microorganisms">
        <title>Antibiotic Susceptibility, Resistance Gene Determinants and Corresponding Genomic Regions in Lactobacillus amylovorus Isolates Derived from Wild Boars and Domestic Pigs.</title>
        <authorList>
            <person name="Moravkova M."/>
            <person name="Kostovova I."/>
            <person name="Kavanova K."/>
            <person name="Pechar R."/>
            <person name="Stanek S."/>
            <person name="Brychta A."/>
            <person name="Zeman M."/>
            <person name="Kubasova T."/>
        </authorList>
    </citation>
    <scope>NUCLEOTIDE SEQUENCE</scope>
    <source>
        <strain evidence="2">M356A</strain>
    </source>
</reference>
<gene>
    <name evidence="2" type="ORF">ODV15_07395</name>
</gene>
<feature type="domain" description="DUF3850" evidence="1">
    <location>
        <begin position="16"/>
        <end position="87"/>
    </location>
</feature>
<evidence type="ECO:0000313" key="3">
    <source>
        <dbReference type="Proteomes" id="UP001143700"/>
    </source>
</evidence>
<dbReference type="Pfam" id="PF12961">
    <property type="entry name" value="DUF3850"/>
    <property type="match status" value="1"/>
</dbReference>
<reference evidence="2" key="2">
    <citation type="submission" date="2022-10" db="EMBL/GenBank/DDBJ databases">
        <authorList>
            <person name="Kostovova I."/>
            <person name="Moravkova M."/>
            <person name="Pechar R."/>
        </authorList>
    </citation>
    <scope>NUCLEOTIDE SEQUENCE</scope>
    <source>
        <strain evidence="2">M356A</strain>
    </source>
</reference>
<dbReference type="RefSeq" id="WP_271870252.1">
    <property type="nucleotide sequence ID" value="NZ_JAOTGU010000010.1"/>
</dbReference>
<dbReference type="Gene3D" id="2.30.130.30">
    <property type="entry name" value="Hypothetical protein"/>
    <property type="match status" value="1"/>
</dbReference>
<dbReference type="InterPro" id="IPR039440">
    <property type="entry name" value="DUF3850"/>
</dbReference>
<dbReference type="SUPFAM" id="SSF88697">
    <property type="entry name" value="PUA domain-like"/>
    <property type="match status" value="1"/>
</dbReference>
<sequence length="91" mass="10689">MRVFDAVHGVRIVKVKELKIKPKYFQAQKEGRKNFEICKNDRDFQEGEVLILREYDSTTGEYSGRRVVCLITYITDFEQKPGYVVLGTKRI</sequence>
<dbReference type="InterPro" id="IPR015947">
    <property type="entry name" value="PUA-like_sf"/>
</dbReference>
<dbReference type="EMBL" id="JAOTGU010000010">
    <property type="protein sequence ID" value="MDB6262372.1"/>
    <property type="molecule type" value="Genomic_DNA"/>
</dbReference>
<comment type="caution">
    <text evidence="2">The sequence shown here is derived from an EMBL/GenBank/DDBJ whole genome shotgun (WGS) entry which is preliminary data.</text>
</comment>
<evidence type="ECO:0000313" key="2">
    <source>
        <dbReference type="EMBL" id="MDB6262372.1"/>
    </source>
</evidence>
<name>A0A9X3WAM6_LACAM</name>
<evidence type="ECO:0000259" key="1">
    <source>
        <dbReference type="Pfam" id="PF12961"/>
    </source>
</evidence>
<accession>A0A9X3WAM6</accession>
<proteinExistence type="predicted"/>
<dbReference type="Proteomes" id="UP001143700">
    <property type="component" value="Unassembled WGS sequence"/>
</dbReference>
<protein>
    <submittedName>
        <fullName evidence="2">DUF3850 domain-containing protein</fullName>
    </submittedName>
</protein>